<protein>
    <submittedName>
        <fullName evidence="1">Uncharacterized protein</fullName>
    </submittedName>
</protein>
<sequence>MLIDAAMPAIDYLADRQGKEGLIILANSDATILAVEVRADRIKGSGLQDITLGAGAWSGRRRPRPSHRR</sequence>
<evidence type="ECO:0000313" key="2">
    <source>
        <dbReference type="Proteomes" id="UP000218385"/>
    </source>
</evidence>
<accession>A0AB33E9I6</accession>
<gene>
    <name evidence="1" type="ORF">CNN82_10230</name>
</gene>
<reference evidence="1 2" key="1">
    <citation type="submission" date="2017-09" db="EMBL/GenBank/DDBJ databases">
        <title>Complete Genome sequence of Lysobacter capsici KNU-15.</title>
        <authorList>
            <person name="Kim M.-C."/>
            <person name="Yi H."/>
            <person name="Lee D.-W."/>
            <person name="Shin J.-H."/>
        </authorList>
    </citation>
    <scope>NUCLEOTIDE SEQUENCE [LARGE SCALE GENOMIC DNA]</scope>
    <source>
        <strain evidence="1 2">KNU-15</strain>
    </source>
</reference>
<organism evidence="1 2">
    <name type="scientific">Pseudomonas frederiksbergensis</name>
    <dbReference type="NCBI Taxonomy" id="104087"/>
    <lineage>
        <taxon>Bacteria</taxon>
        <taxon>Pseudomonadati</taxon>
        <taxon>Pseudomonadota</taxon>
        <taxon>Gammaproteobacteria</taxon>
        <taxon>Pseudomonadales</taxon>
        <taxon>Pseudomonadaceae</taxon>
        <taxon>Pseudomonas</taxon>
    </lineage>
</organism>
<proteinExistence type="predicted"/>
<dbReference type="Proteomes" id="UP000218385">
    <property type="component" value="Chromosome"/>
</dbReference>
<name>A0AB33E9I6_9PSED</name>
<dbReference type="AlphaFoldDB" id="A0AB33E9I6"/>
<dbReference type="EMBL" id="CP023466">
    <property type="protein sequence ID" value="ATE76780.1"/>
    <property type="molecule type" value="Genomic_DNA"/>
</dbReference>
<evidence type="ECO:0000313" key="1">
    <source>
        <dbReference type="EMBL" id="ATE76780.1"/>
    </source>
</evidence>